<evidence type="ECO:0000313" key="3">
    <source>
        <dbReference type="EMBL" id="NMX02546.1"/>
    </source>
</evidence>
<sequence length="82" mass="8776">MFLVSRAAGFGNSPPRHDFYMTIVTGGGFPEGLARGTNACGQIVKKLGEIDFDNAQAAMGSAKYRRGFDFQELKASAVRVAC</sequence>
<dbReference type="AlphaFoldDB" id="A0A7Y0U4Y4"/>
<dbReference type="Proteomes" id="UP000582487">
    <property type="component" value="Unassembled WGS sequence"/>
</dbReference>
<evidence type="ECO:0000313" key="6">
    <source>
        <dbReference type="Proteomes" id="UP001209486"/>
    </source>
</evidence>
<comment type="caution">
    <text evidence="3">The sequence shown here is derived from an EMBL/GenBank/DDBJ whole genome shotgun (WGS) entry which is preliminary data.</text>
</comment>
<dbReference type="RefSeq" id="WP_169762094.1">
    <property type="nucleotide sequence ID" value="NZ_JABCUP010000006.1"/>
</dbReference>
<dbReference type="EMBL" id="JABCUV010000002">
    <property type="protein sequence ID" value="NMW92648.1"/>
    <property type="molecule type" value="Genomic_DNA"/>
</dbReference>
<evidence type="ECO:0000313" key="5">
    <source>
        <dbReference type="Proteomes" id="UP000582487"/>
    </source>
</evidence>
<dbReference type="Proteomes" id="UP000575397">
    <property type="component" value="Unassembled WGS sequence"/>
</dbReference>
<protein>
    <submittedName>
        <fullName evidence="3">Uncharacterized protein</fullName>
    </submittedName>
</protein>
<reference evidence="4 5" key="2">
    <citation type="submission" date="2020-04" db="EMBL/GenBank/DDBJ databases">
        <title>Antimicrobial susceptibility and clonality of vaginal-derived multi-drug resistant Mobiluncus isolates in China.</title>
        <authorList>
            <person name="Zhang X."/>
        </authorList>
    </citation>
    <scope>NUCLEOTIDE SEQUENCE [LARGE SCALE GENOMIC DNA]</scope>
    <source>
        <strain evidence="3 4">12</strain>
        <strain evidence="2 5">7</strain>
    </source>
</reference>
<dbReference type="EMBL" id="JABCUS010000002">
    <property type="protein sequence ID" value="NMX02546.1"/>
    <property type="molecule type" value="Genomic_DNA"/>
</dbReference>
<dbReference type="EMBL" id="VSZY01000004">
    <property type="protein sequence ID" value="MCU9968571.1"/>
    <property type="molecule type" value="Genomic_DNA"/>
</dbReference>
<organism evidence="3 4">
    <name type="scientific">Mobiluncus mulieris</name>
    <dbReference type="NCBI Taxonomy" id="2052"/>
    <lineage>
        <taxon>Bacteria</taxon>
        <taxon>Bacillati</taxon>
        <taxon>Actinomycetota</taxon>
        <taxon>Actinomycetes</taxon>
        <taxon>Actinomycetales</taxon>
        <taxon>Actinomycetaceae</taxon>
        <taxon>Mobiluncus</taxon>
    </lineage>
</organism>
<gene>
    <name evidence="1" type="ORF">FYZ43_03945</name>
    <name evidence="2" type="ORF">HHJ74_02805</name>
    <name evidence="3" type="ORF">HHJ77_01000</name>
</gene>
<evidence type="ECO:0000313" key="4">
    <source>
        <dbReference type="Proteomes" id="UP000575397"/>
    </source>
</evidence>
<evidence type="ECO:0000313" key="1">
    <source>
        <dbReference type="EMBL" id="MCU9968571.1"/>
    </source>
</evidence>
<dbReference type="Proteomes" id="UP001209486">
    <property type="component" value="Unassembled WGS sequence"/>
</dbReference>
<name>A0A7Y0U4Y4_9ACTO</name>
<reference evidence="1 6" key="1">
    <citation type="submission" date="2019-08" db="EMBL/GenBank/DDBJ databases">
        <title>Comparison of rpoB and gyrB Sequences from Mobiluncus Species and Development of a Multiplex PCR Method for Clinical Detection of Mobiluncus curtisii and Mobiluncus mulieris.</title>
        <authorList>
            <person name="Yang L."/>
            <person name="Shen Y."/>
            <person name="Xu G."/>
            <person name="Shu L.-B."/>
            <person name="Hu J."/>
            <person name="Zhang R."/>
            <person name="Wang Y."/>
            <person name="Zhou H.-W."/>
            <person name="Zhang X."/>
        </authorList>
    </citation>
    <scope>NUCLEOTIDE SEQUENCE [LARGE SCALE GENOMIC DNA]</scope>
    <source>
        <strain evidence="1 6">M26</strain>
    </source>
</reference>
<proteinExistence type="predicted"/>
<evidence type="ECO:0000313" key="2">
    <source>
        <dbReference type="EMBL" id="NMW92648.1"/>
    </source>
</evidence>
<accession>A0A7Y0U4Y4</accession>